<proteinExistence type="predicted"/>
<feature type="domain" description="SOCS box" evidence="7">
    <location>
        <begin position="117"/>
        <end position="165"/>
    </location>
</feature>
<keyword evidence="2" id="KW-0734">Signal transduction inhibitor</keyword>
<dbReference type="Gene3D" id="3.30.505.10">
    <property type="entry name" value="SH2 domain"/>
    <property type="match status" value="1"/>
</dbReference>
<dbReference type="SMART" id="SM00969">
    <property type="entry name" value="SOCS_box"/>
    <property type="match status" value="1"/>
</dbReference>
<dbReference type="SMART" id="SM00252">
    <property type="entry name" value="SH2"/>
    <property type="match status" value="1"/>
</dbReference>
<evidence type="ECO:0000256" key="1">
    <source>
        <dbReference type="ARBA" id="ARBA00022604"/>
    </source>
</evidence>
<dbReference type="InterPro" id="IPR001496">
    <property type="entry name" value="SOCS_box"/>
</dbReference>
<feature type="non-terminal residue" evidence="8">
    <location>
        <position position="1"/>
    </location>
</feature>
<name>V3UJG0_HELRO</name>
<dbReference type="GeneID" id="20214166"/>
<sequence>LTNELMKLSSYGWYWGPLSKKAAEAKLSKLADGSFLVRDSSDDRHLLSLSFRSFGQTLHTRIEHYNGMFSDVNVNEVGFKSVVELIENSMSDSKQNGVFCYSRVRSNANSRTFPVCLMRPVSRFSQISTLQHMCRFVLRQRVRLDHIELLPLPHIIRSWLLETAY</sequence>
<evidence type="ECO:0000259" key="6">
    <source>
        <dbReference type="PROSITE" id="PS50001"/>
    </source>
</evidence>
<dbReference type="RefSeq" id="XP_009025201.1">
    <property type="nucleotide sequence ID" value="XM_009026953.1"/>
</dbReference>
<dbReference type="PANTHER" id="PTHR10155">
    <property type="entry name" value="PHOSPHATIDYLINOSITOL 3-KINASE REGULATORY SUBUNIT"/>
    <property type="match status" value="1"/>
</dbReference>
<protein>
    <recommendedName>
        <fullName evidence="9">Suppressor of cytokine signaling 2</fullName>
    </recommendedName>
</protein>
<gene>
    <name evidence="8" type="ORF">HELRODRAFT_68226</name>
</gene>
<reference evidence="8" key="1">
    <citation type="journal article" date="2013" name="Nature">
        <title>Insights into bilaterian evolution from three spiralian genomes.</title>
        <authorList>
            <person name="Simakov O."/>
            <person name="Marletaz F."/>
            <person name="Cho S.J."/>
            <person name="Edsinger-Gonzales E."/>
            <person name="Havlak P."/>
            <person name="Hellsten U."/>
            <person name="Kuo D.H."/>
            <person name="Larsson T."/>
            <person name="Lv J."/>
            <person name="Arendt D."/>
            <person name="Savage R."/>
            <person name="Osoegawa K."/>
            <person name="de Jong P."/>
            <person name="Grimwood J."/>
            <person name="Chapman J.A."/>
            <person name="Shapiro H."/>
            <person name="Aerts A."/>
            <person name="Otillar R.P."/>
            <person name="Terry A.Y."/>
            <person name="Boore J.L."/>
            <person name="Grigoriev I.V."/>
            <person name="Lindberg D.R."/>
            <person name="Seaver E.C."/>
            <person name="Weisblat D.A."/>
            <person name="Putnam N.H."/>
            <person name="Rokhsar D.S."/>
        </authorList>
    </citation>
    <scope>NUCLEOTIDE SEQUENCE</scope>
</reference>
<dbReference type="PANTHER" id="PTHR10155:SF32">
    <property type="entry name" value="LP02169P"/>
    <property type="match status" value="1"/>
</dbReference>
<dbReference type="InterPro" id="IPR036860">
    <property type="entry name" value="SH2_dom_sf"/>
</dbReference>
<evidence type="ECO:0000256" key="4">
    <source>
        <dbReference type="ARBA" id="ARBA00022999"/>
    </source>
</evidence>
<dbReference type="SMART" id="SM00253">
    <property type="entry name" value="SOCS"/>
    <property type="match status" value="1"/>
</dbReference>
<dbReference type="Pfam" id="PF00017">
    <property type="entry name" value="SH2"/>
    <property type="match status" value="1"/>
</dbReference>
<dbReference type="EMBL" id="KB097495">
    <property type="protein sequence ID" value="ESN96163.1"/>
    <property type="molecule type" value="Genomic_DNA"/>
</dbReference>
<dbReference type="eggNOG" id="KOG4566">
    <property type="taxonomic scope" value="Eukaryota"/>
</dbReference>
<keyword evidence="3" id="KW-0833">Ubl conjugation pathway</keyword>
<dbReference type="PROSITE" id="PS50001">
    <property type="entry name" value="SH2"/>
    <property type="match status" value="1"/>
</dbReference>
<dbReference type="STRING" id="6412.T1FZB8"/>
<dbReference type="OrthoDB" id="5979828at2759"/>
<dbReference type="OMA" id="EMLHYRR"/>
<dbReference type="SUPFAM" id="SSF158235">
    <property type="entry name" value="SOCS box-like"/>
    <property type="match status" value="1"/>
</dbReference>
<keyword evidence="1" id="KW-0341">Growth regulation</keyword>
<dbReference type="PRINTS" id="PR00401">
    <property type="entry name" value="SH2DOMAIN"/>
</dbReference>
<evidence type="ECO:0000256" key="5">
    <source>
        <dbReference type="PROSITE-ProRule" id="PRU00191"/>
    </source>
</evidence>
<dbReference type="InterPro" id="IPR000980">
    <property type="entry name" value="SH2"/>
</dbReference>
<dbReference type="SUPFAM" id="SSF55550">
    <property type="entry name" value="SH2 domain"/>
    <property type="match status" value="1"/>
</dbReference>
<evidence type="ECO:0000259" key="7">
    <source>
        <dbReference type="PROSITE" id="PS50225"/>
    </source>
</evidence>
<evidence type="ECO:0000256" key="2">
    <source>
        <dbReference type="ARBA" id="ARBA00022700"/>
    </source>
</evidence>
<feature type="domain" description="SH2" evidence="6">
    <location>
        <begin position="13"/>
        <end position="121"/>
    </location>
</feature>
<evidence type="ECO:0000313" key="8">
    <source>
        <dbReference type="EMBL" id="ESN96163.1"/>
    </source>
</evidence>
<evidence type="ECO:0000256" key="3">
    <source>
        <dbReference type="ARBA" id="ARBA00022786"/>
    </source>
</evidence>
<dbReference type="InterPro" id="IPR036036">
    <property type="entry name" value="SOCS_box-like_dom_sf"/>
</dbReference>
<dbReference type="Pfam" id="PF07525">
    <property type="entry name" value="SOCS_box"/>
    <property type="match status" value="1"/>
</dbReference>
<evidence type="ECO:0008006" key="9">
    <source>
        <dbReference type="Google" id="ProtNLM"/>
    </source>
</evidence>
<keyword evidence="4 5" id="KW-0727">SH2 domain</keyword>
<dbReference type="HOGENOM" id="CLU_079452_4_2_1"/>
<accession>V3UJG0</accession>
<dbReference type="PROSITE" id="PS50225">
    <property type="entry name" value="SOCS"/>
    <property type="match status" value="1"/>
</dbReference>
<organism evidence="8">
    <name type="scientific">Helobdella robusta</name>
    <name type="common">Californian leech</name>
    <dbReference type="NCBI Taxonomy" id="6412"/>
    <lineage>
        <taxon>Eukaryota</taxon>
        <taxon>Metazoa</taxon>
        <taxon>Spiralia</taxon>
        <taxon>Lophotrochozoa</taxon>
        <taxon>Annelida</taxon>
        <taxon>Clitellata</taxon>
        <taxon>Hirudinea</taxon>
        <taxon>Rhynchobdellida</taxon>
        <taxon>Glossiphoniidae</taxon>
        <taxon>Helobdella</taxon>
    </lineage>
</organism>